<dbReference type="EMBL" id="SAUN01000001">
    <property type="protein sequence ID" value="RVX47560.1"/>
    <property type="molecule type" value="Genomic_DNA"/>
</dbReference>
<evidence type="ECO:0000313" key="2">
    <source>
        <dbReference type="Proteomes" id="UP000284824"/>
    </source>
</evidence>
<protein>
    <submittedName>
        <fullName evidence="1">Uncharacterized protein</fullName>
    </submittedName>
</protein>
<reference evidence="1 2" key="1">
    <citation type="submission" date="2019-01" db="EMBL/GenBank/DDBJ databases">
        <title>Sequencing the genomes of 1000 actinobacteria strains.</title>
        <authorList>
            <person name="Klenk H.-P."/>
        </authorList>
    </citation>
    <scope>NUCLEOTIDE SEQUENCE [LARGE SCALE GENOMIC DNA]</scope>
    <source>
        <strain evidence="1 2">DSM 43925</strain>
    </source>
</reference>
<dbReference type="Proteomes" id="UP000284824">
    <property type="component" value="Unassembled WGS sequence"/>
</dbReference>
<keyword evidence="2" id="KW-1185">Reference proteome</keyword>
<dbReference type="RefSeq" id="WP_127939975.1">
    <property type="nucleotide sequence ID" value="NZ_SAUN01000001.1"/>
</dbReference>
<dbReference type="NCBIfam" id="NF033852">
    <property type="entry name" value="fulvocin_rel"/>
    <property type="match status" value="1"/>
</dbReference>
<dbReference type="OrthoDB" id="3689067at2"/>
<evidence type="ECO:0000313" key="1">
    <source>
        <dbReference type="EMBL" id="RVX47560.1"/>
    </source>
</evidence>
<gene>
    <name evidence="1" type="ORF">EDD27_10497</name>
</gene>
<comment type="caution">
    <text evidence="1">The sequence shown here is derived from an EMBL/GenBank/DDBJ whole genome shotgun (WGS) entry which is preliminary data.</text>
</comment>
<organism evidence="1 2">
    <name type="scientific">Nonomuraea polychroma</name>
    <dbReference type="NCBI Taxonomy" id="46176"/>
    <lineage>
        <taxon>Bacteria</taxon>
        <taxon>Bacillati</taxon>
        <taxon>Actinomycetota</taxon>
        <taxon>Actinomycetes</taxon>
        <taxon>Streptosporangiales</taxon>
        <taxon>Streptosporangiaceae</taxon>
        <taxon>Nonomuraea</taxon>
    </lineage>
</organism>
<accession>A0A438MP41</accession>
<sequence length="337" mass="36802">MKSSVRWILAFNASCQQCRGLAERVKRHGGTRLDIMPLSHPEVIDWRKTALGEDAPYAPTLIKITESGIYAWTGLAMAVRLAIRLGLRGTSRLLAALGESRQIGKEENATEGSRGSRRQFLRIAGLGLAFSAIAGKTSPAQASVATPSPAELWVQANKASLPRTYEAFSSYDLEYRRAIFHALSPQERSNLWVAHIHSYQAARPHLNAKQRNVIDLVLETFGEASTFEQPLTEDIRRKMESLVKMAIDALGKDEAYSLGANLGPRPTSKPSTHQSQGLLSVCDCATNDDWCSTHHGNPYRCFRGGCGYTSSGCGWGWGEPCNGECCVATTQGTLCIT</sequence>
<proteinExistence type="predicted"/>
<dbReference type="AlphaFoldDB" id="A0A438MP41"/>
<name>A0A438MP41_9ACTN</name>